<organism evidence="2 3">
    <name type="scientific">Arthrobotrys flagrans</name>
    <name type="common">Nematode-trapping fungus</name>
    <name type="synonym">Trichothecium flagrans</name>
    <dbReference type="NCBI Taxonomy" id="97331"/>
    <lineage>
        <taxon>Eukaryota</taxon>
        <taxon>Fungi</taxon>
        <taxon>Dikarya</taxon>
        <taxon>Ascomycota</taxon>
        <taxon>Pezizomycotina</taxon>
        <taxon>Orbiliomycetes</taxon>
        <taxon>Orbiliales</taxon>
        <taxon>Orbiliaceae</taxon>
        <taxon>Arthrobotrys</taxon>
    </lineage>
</organism>
<proteinExistence type="predicted"/>
<comment type="caution">
    <text evidence="2">The sequence shown here is derived from an EMBL/GenBank/DDBJ whole genome shotgun (WGS) entry which is preliminary data.</text>
</comment>
<dbReference type="VEuPathDB" id="FungiDB:DFL_002852"/>
<evidence type="ECO:0000313" key="2">
    <source>
        <dbReference type="EMBL" id="RVD88676.1"/>
    </source>
</evidence>
<dbReference type="Proteomes" id="UP000283090">
    <property type="component" value="Unassembled WGS sequence"/>
</dbReference>
<name>A0A437AC17_ARTFL</name>
<reference evidence="2 3" key="1">
    <citation type="submission" date="2019-01" db="EMBL/GenBank/DDBJ databases">
        <title>Intercellular communication is required for trap formation in the nematode-trapping fungus Duddingtonia flagrans.</title>
        <authorList>
            <person name="Youssar L."/>
            <person name="Wernet V."/>
            <person name="Hensel N."/>
            <person name="Hildebrandt H.-G."/>
            <person name="Fischer R."/>
        </authorList>
    </citation>
    <scope>NUCLEOTIDE SEQUENCE [LARGE SCALE GENOMIC DNA]</scope>
    <source>
        <strain evidence="2 3">CBS H-5679</strain>
    </source>
</reference>
<dbReference type="RefSeq" id="XP_067494220.1">
    <property type="nucleotide sequence ID" value="XM_067631700.1"/>
</dbReference>
<feature type="chain" id="PRO_5019493025" description="Ubiquitin 3 binding protein But2 C-terminal domain-containing protein" evidence="1">
    <location>
        <begin position="21"/>
        <end position="229"/>
    </location>
</feature>
<accession>A0A437AC17</accession>
<evidence type="ECO:0000256" key="1">
    <source>
        <dbReference type="SAM" id="SignalP"/>
    </source>
</evidence>
<sequence>MGGPLDWWANFVWSLGWMNAVPAPFTPMGAAVPRPQPVQLQNVDPPHRTCNLLFERVYYEYDSRESSFSEASSLVDQVGHLGSIEIKRIDGDRLFSEELGKEFQECKPNPNNPEPTCTFQSLLPAPGGVFTVSFPGGPGSQAISIERGPDTVRLFLEQNPNPEHPGGCEVGEWKDWRKEEDGKFAFPLKDVKGVKSAKSRIYTCNNFDCSAPSPARARRSYPIDLRFYV</sequence>
<dbReference type="EMBL" id="SAEB01000003">
    <property type="protein sequence ID" value="RVD88676.1"/>
    <property type="molecule type" value="Genomic_DNA"/>
</dbReference>
<feature type="signal peptide" evidence="1">
    <location>
        <begin position="1"/>
        <end position="20"/>
    </location>
</feature>
<dbReference type="GeneID" id="93585163"/>
<evidence type="ECO:0000313" key="3">
    <source>
        <dbReference type="Proteomes" id="UP000283090"/>
    </source>
</evidence>
<dbReference type="AlphaFoldDB" id="A0A437AC17"/>
<gene>
    <name evidence="2" type="ORF">DFL_002852</name>
</gene>
<protein>
    <recommendedName>
        <fullName evidence="4">Ubiquitin 3 binding protein But2 C-terminal domain-containing protein</fullName>
    </recommendedName>
</protein>
<dbReference type="OrthoDB" id="5286694at2759"/>
<keyword evidence="1" id="KW-0732">Signal</keyword>
<keyword evidence="3" id="KW-1185">Reference proteome</keyword>
<evidence type="ECO:0008006" key="4">
    <source>
        <dbReference type="Google" id="ProtNLM"/>
    </source>
</evidence>